<evidence type="ECO:0000256" key="2">
    <source>
        <dbReference type="SAM" id="Phobius"/>
    </source>
</evidence>
<dbReference type="EMBL" id="QZEI01000090">
    <property type="protein sequence ID" value="RLV58182.1"/>
    <property type="molecule type" value="Genomic_DNA"/>
</dbReference>
<dbReference type="AlphaFoldDB" id="A0A3L8PVV3"/>
<feature type="compositionally biased region" description="Basic and acidic residues" evidence="1">
    <location>
        <begin position="48"/>
        <end position="65"/>
    </location>
</feature>
<keyword evidence="2" id="KW-0812">Transmembrane</keyword>
<proteinExistence type="predicted"/>
<sequence>MDYGTLQGILTIIVMIVFIGIFAWAYSSRQKKKFDEAANLVFSDEENSNEKDSTKENNKDSGEQK</sequence>
<reference evidence="3 4" key="1">
    <citation type="submission" date="2018-09" db="EMBL/GenBank/DDBJ databases">
        <title>Phylogeny of the Shewanellaceae, and recommendation for two new genera, Pseudoshewanella and Parashewanella.</title>
        <authorList>
            <person name="Wang G."/>
        </authorList>
    </citation>
    <scope>NUCLEOTIDE SEQUENCE [LARGE SCALE GENOMIC DNA]</scope>
    <source>
        <strain evidence="3 4">C51</strain>
    </source>
</reference>
<keyword evidence="2" id="KW-0472">Membrane</keyword>
<accession>A0A3L8PVV3</accession>
<keyword evidence="4" id="KW-1185">Reference proteome</keyword>
<evidence type="ECO:0000313" key="4">
    <source>
        <dbReference type="Proteomes" id="UP000281474"/>
    </source>
</evidence>
<dbReference type="CDD" id="cd01324">
    <property type="entry name" value="cbb3_Oxidase_CcoQ"/>
    <property type="match status" value="1"/>
</dbReference>
<dbReference type="OrthoDB" id="6402501at2"/>
<evidence type="ECO:0000256" key="1">
    <source>
        <dbReference type="SAM" id="MobiDB-lite"/>
    </source>
</evidence>
<feature type="region of interest" description="Disordered" evidence="1">
    <location>
        <begin position="45"/>
        <end position="65"/>
    </location>
</feature>
<organism evidence="3 4">
    <name type="scientific">Parashewanella curva</name>
    <dbReference type="NCBI Taxonomy" id="2338552"/>
    <lineage>
        <taxon>Bacteria</taxon>
        <taxon>Pseudomonadati</taxon>
        <taxon>Pseudomonadota</taxon>
        <taxon>Gammaproteobacteria</taxon>
        <taxon>Alteromonadales</taxon>
        <taxon>Shewanellaceae</taxon>
        <taxon>Parashewanella</taxon>
    </lineage>
</organism>
<evidence type="ECO:0000313" key="3">
    <source>
        <dbReference type="EMBL" id="RLV58182.1"/>
    </source>
</evidence>
<comment type="caution">
    <text evidence="3">The sequence shown here is derived from an EMBL/GenBank/DDBJ whole genome shotgun (WGS) entry which is preliminary data.</text>
</comment>
<protein>
    <submittedName>
        <fullName evidence="3">Cbb3-type cytochrome c oxidase subunit 3</fullName>
    </submittedName>
</protein>
<dbReference type="RefSeq" id="WP_121840492.1">
    <property type="nucleotide sequence ID" value="NZ_ML014839.1"/>
</dbReference>
<gene>
    <name evidence="3" type="ORF">D5018_18620</name>
</gene>
<dbReference type="InterPro" id="IPR008621">
    <property type="entry name" value="Cbb3-typ_cyt_oxidase_comp"/>
</dbReference>
<dbReference type="Proteomes" id="UP000281474">
    <property type="component" value="Unassembled WGS sequence"/>
</dbReference>
<name>A0A3L8PVV3_9GAMM</name>
<keyword evidence="2" id="KW-1133">Transmembrane helix</keyword>
<dbReference type="Pfam" id="PF05545">
    <property type="entry name" value="FixQ"/>
    <property type="match status" value="1"/>
</dbReference>
<feature type="transmembrane region" description="Helical" evidence="2">
    <location>
        <begin position="6"/>
        <end position="26"/>
    </location>
</feature>